<gene>
    <name evidence="1" type="ORF">L3X38_034519</name>
</gene>
<dbReference type="Proteomes" id="UP001054821">
    <property type="component" value="Chromosome 6"/>
</dbReference>
<organism evidence="1 2">
    <name type="scientific">Prunus dulcis</name>
    <name type="common">Almond</name>
    <name type="synonym">Amygdalus dulcis</name>
    <dbReference type="NCBI Taxonomy" id="3755"/>
    <lineage>
        <taxon>Eukaryota</taxon>
        <taxon>Viridiplantae</taxon>
        <taxon>Streptophyta</taxon>
        <taxon>Embryophyta</taxon>
        <taxon>Tracheophyta</taxon>
        <taxon>Spermatophyta</taxon>
        <taxon>Magnoliopsida</taxon>
        <taxon>eudicotyledons</taxon>
        <taxon>Gunneridae</taxon>
        <taxon>Pentapetalae</taxon>
        <taxon>rosids</taxon>
        <taxon>fabids</taxon>
        <taxon>Rosales</taxon>
        <taxon>Rosaceae</taxon>
        <taxon>Amygdaloideae</taxon>
        <taxon>Amygdaleae</taxon>
        <taxon>Prunus</taxon>
    </lineage>
</organism>
<dbReference type="AlphaFoldDB" id="A0AAD4VI00"/>
<evidence type="ECO:0000313" key="1">
    <source>
        <dbReference type="EMBL" id="KAI5325445.1"/>
    </source>
</evidence>
<reference evidence="1 2" key="1">
    <citation type="journal article" date="2022" name="G3 (Bethesda)">
        <title>Whole-genome sequence and methylome profiling of the almond [Prunus dulcis (Mill.) D.A. Webb] cultivar 'Nonpareil'.</title>
        <authorList>
            <person name="D'Amico-Willman K.M."/>
            <person name="Ouma W.Z."/>
            <person name="Meulia T."/>
            <person name="Sideli G.M."/>
            <person name="Gradziel T.M."/>
            <person name="Fresnedo-Ramirez J."/>
        </authorList>
    </citation>
    <scope>NUCLEOTIDE SEQUENCE [LARGE SCALE GENOMIC DNA]</scope>
    <source>
        <strain evidence="1">Clone GOH B32 T37-40</strain>
    </source>
</reference>
<evidence type="ECO:0000313" key="2">
    <source>
        <dbReference type="Proteomes" id="UP001054821"/>
    </source>
</evidence>
<keyword evidence="2" id="KW-1185">Reference proteome</keyword>
<protein>
    <submittedName>
        <fullName evidence="1">Uncharacterized protein</fullName>
    </submittedName>
</protein>
<comment type="caution">
    <text evidence="1">The sequence shown here is derived from an EMBL/GenBank/DDBJ whole genome shotgun (WGS) entry which is preliminary data.</text>
</comment>
<proteinExistence type="predicted"/>
<dbReference type="EMBL" id="JAJFAZ020000006">
    <property type="protein sequence ID" value="KAI5325445.1"/>
    <property type="molecule type" value="Genomic_DNA"/>
</dbReference>
<sequence length="137" mass="14830">MLTASTSRSTPSKKGPFTFSGYVNSQEWRLGSEVHRKDPEARELTIGSSLTITCKDVAKNRLAQCLVTADLHGAIMSEQSDFQAITLTAISEIQSTSSAEMPGNSESQLKGSPYVTKTWCSIGCFFDLSRLTMLVAG</sequence>
<name>A0AAD4VI00_PRUDU</name>
<accession>A0AAD4VI00</accession>